<evidence type="ECO:0000256" key="9">
    <source>
        <dbReference type="ARBA" id="ARBA00022777"/>
    </source>
</evidence>
<evidence type="ECO:0000259" key="18">
    <source>
        <dbReference type="Pfam" id="PF00391"/>
    </source>
</evidence>
<keyword evidence="21" id="KW-1185">Reference proteome</keyword>
<dbReference type="InterPro" id="IPR036637">
    <property type="entry name" value="Phosphohistidine_dom_sf"/>
</dbReference>
<dbReference type="InterPro" id="IPR015813">
    <property type="entry name" value="Pyrv/PenolPyrv_kinase-like_dom"/>
</dbReference>
<evidence type="ECO:0000256" key="7">
    <source>
        <dbReference type="ARBA" id="ARBA00022723"/>
    </source>
</evidence>
<keyword evidence="10" id="KW-0067">ATP-binding</keyword>
<feature type="domain" description="Pyruvate kinase C-terminal" evidence="19">
    <location>
        <begin position="353"/>
        <end position="468"/>
    </location>
</feature>
<dbReference type="GO" id="GO:0000287">
    <property type="term" value="F:magnesium ion binding"/>
    <property type="evidence" value="ECO:0007669"/>
    <property type="project" value="UniProtKB-UniRule"/>
</dbReference>
<dbReference type="GO" id="GO:0030955">
    <property type="term" value="F:potassium ion binding"/>
    <property type="evidence" value="ECO:0007669"/>
    <property type="project" value="UniProtKB-UniRule"/>
</dbReference>
<evidence type="ECO:0000256" key="4">
    <source>
        <dbReference type="ARBA" id="ARBA00008663"/>
    </source>
</evidence>
<dbReference type="SUPFAM" id="SSF52009">
    <property type="entry name" value="Phosphohistidine domain"/>
    <property type="match status" value="1"/>
</dbReference>
<evidence type="ECO:0000259" key="17">
    <source>
        <dbReference type="Pfam" id="PF00224"/>
    </source>
</evidence>
<dbReference type="NCBIfam" id="TIGR01064">
    <property type="entry name" value="pyruv_kin"/>
    <property type="match status" value="1"/>
</dbReference>
<evidence type="ECO:0000256" key="8">
    <source>
        <dbReference type="ARBA" id="ARBA00022741"/>
    </source>
</evidence>
<dbReference type="InterPro" id="IPR008279">
    <property type="entry name" value="PEP-util_enz_mobile_dom"/>
</dbReference>
<evidence type="ECO:0000256" key="1">
    <source>
        <dbReference type="ARBA" id="ARBA00001946"/>
    </source>
</evidence>
<keyword evidence="7" id="KW-0479">Metal-binding</keyword>
<keyword evidence="13 16" id="KW-0324">Glycolysis</keyword>
<evidence type="ECO:0000259" key="19">
    <source>
        <dbReference type="Pfam" id="PF02887"/>
    </source>
</evidence>
<dbReference type="PANTHER" id="PTHR11817">
    <property type="entry name" value="PYRUVATE KINASE"/>
    <property type="match status" value="1"/>
</dbReference>
<dbReference type="InterPro" id="IPR040442">
    <property type="entry name" value="Pyrv_kinase-like_dom_sf"/>
</dbReference>
<sequence length="585" mass="61499">MRNAKIVCTLGPASDDRDTIRDLATAGMSVARLNASHGTTAHRETVIERVRDVDDAVEDPLAVMVDLKGPEVRTAEIDDPISLVTDTEVTFLPGDEATPERVGLTHSIAAASPGDLVLLDDGRIECRVERIDGDAVVATVVSGGKLGSRKGVNLPGVDIDVDLVTPKDEDELRLAARADADFVAASFVRDGDDVYRIADLLEEYGGDDIPVIAKIERVGAVDNLEGIVDAADGVMVARGDLGVECPLEDVPMIQKRIIRTCVNAGVPVITATEMLDSMVHSRRPTRAEASDVANAVLDGTDAVMLSGETAIGDHPTRVVETMDRIVREVENSEEYAETREQRVPAAAEGSRTEALARSARYLARDIGASTVVAVSESGFTARKTAMFRPGVPVVATTPNDRVRRQLALSWGVQPVTTEYADDMESVLDNAVDAAIDTGAAASGDTLVVLSGMLTELEGTNTTNTLKVHVAAETVVTGKAVAAGRVAGPVHRAADGDLSGVPDGAILALAEGFDDEFDGDVDRIGGIIDARPDMTGYPAVVARELGVPMVSGAALPDDVADGTTLTIDGERGIVYDGDVVTPGRRR</sequence>
<evidence type="ECO:0000256" key="2">
    <source>
        <dbReference type="ARBA" id="ARBA00004997"/>
    </source>
</evidence>
<organism evidence="20 21">
    <name type="scientific">Halorubrum alkaliphilum</name>
    <dbReference type="NCBI Taxonomy" id="261290"/>
    <lineage>
        <taxon>Archaea</taxon>
        <taxon>Methanobacteriati</taxon>
        <taxon>Methanobacteriota</taxon>
        <taxon>Stenosarchaea group</taxon>
        <taxon>Halobacteria</taxon>
        <taxon>Halobacteriales</taxon>
        <taxon>Haloferacaceae</taxon>
        <taxon>Halorubrum</taxon>
    </lineage>
</organism>
<dbReference type="GO" id="GO:0004743">
    <property type="term" value="F:pyruvate kinase activity"/>
    <property type="evidence" value="ECO:0007669"/>
    <property type="project" value="UniProtKB-UniRule"/>
</dbReference>
<dbReference type="InterPro" id="IPR015795">
    <property type="entry name" value="Pyrv_Knase_C"/>
</dbReference>
<dbReference type="Pfam" id="PF00224">
    <property type="entry name" value="PK"/>
    <property type="match status" value="1"/>
</dbReference>
<dbReference type="RefSeq" id="WP_209485955.1">
    <property type="nucleotide sequence ID" value="NZ_JAGGKQ010000017.1"/>
</dbReference>
<evidence type="ECO:0000256" key="10">
    <source>
        <dbReference type="ARBA" id="ARBA00022840"/>
    </source>
</evidence>
<comment type="catalytic activity">
    <reaction evidence="16">
        <text>pyruvate + ATP = phosphoenolpyruvate + ADP + H(+)</text>
        <dbReference type="Rhea" id="RHEA:18157"/>
        <dbReference type="ChEBI" id="CHEBI:15361"/>
        <dbReference type="ChEBI" id="CHEBI:15378"/>
        <dbReference type="ChEBI" id="CHEBI:30616"/>
        <dbReference type="ChEBI" id="CHEBI:58702"/>
        <dbReference type="ChEBI" id="CHEBI:456216"/>
        <dbReference type="EC" id="2.7.1.40"/>
    </reaction>
</comment>
<keyword evidence="9 16" id="KW-0418">Kinase</keyword>
<keyword evidence="11 16" id="KW-0460">Magnesium</keyword>
<keyword evidence="8" id="KW-0547">Nucleotide-binding</keyword>
<keyword evidence="6 16" id="KW-0808">Transferase</keyword>
<dbReference type="Gene3D" id="3.40.1380.20">
    <property type="entry name" value="Pyruvate kinase, C-terminal domain"/>
    <property type="match status" value="1"/>
</dbReference>
<dbReference type="OrthoDB" id="56298at2157"/>
<dbReference type="InterPro" id="IPR036918">
    <property type="entry name" value="Pyrv_Knase_C_sf"/>
</dbReference>
<evidence type="ECO:0000256" key="16">
    <source>
        <dbReference type="RuleBase" id="RU000504"/>
    </source>
</evidence>
<keyword evidence="12" id="KW-0630">Potassium</keyword>
<comment type="similarity">
    <text evidence="3">In the C-terminal section; belongs to the PEP-utilizing enzyme family.</text>
</comment>
<dbReference type="AlphaFoldDB" id="A0A8T4GGA9"/>
<keyword evidence="14 20" id="KW-0670">Pyruvate</keyword>
<feature type="domain" description="Pyruvate kinase barrel" evidence="17">
    <location>
        <begin position="1"/>
        <end position="318"/>
    </location>
</feature>
<evidence type="ECO:0000256" key="13">
    <source>
        <dbReference type="ARBA" id="ARBA00023152"/>
    </source>
</evidence>
<reference evidence="20" key="1">
    <citation type="submission" date="2021-03" db="EMBL/GenBank/DDBJ databases">
        <title>Genomic Encyclopedia of Type Strains, Phase IV (KMG-IV): sequencing the most valuable type-strain genomes for metagenomic binning, comparative biology and taxonomic classification.</title>
        <authorList>
            <person name="Goeker M."/>
        </authorList>
    </citation>
    <scope>NUCLEOTIDE SEQUENCE</scope>
    <source>
        <strain evidence="20">DSM 23564</strain>
    </source>
</reference>
<dbReference type="InterPro" id="IPR011037">
    <property type="entry name" value="Pyrv_Knase-like_insert_dom_sf"/>
</dbReference>
<dbReference type="Gene3D" id="2.40.33.10">
    <property type="entry name" value="PK beta-barrel domain-like"/>
    <property type="match status" value="1"/>
</dbReference>
<dbReference type="GO" id="GO:0016301">
    <property type="term" value="F:kinase activity"/>
    <property type="evidence" value="ECO:0007669"/>
    <property type="project" value="UniProtKB-KW"/>
</dbReference>
<comment type="pathway">
    <text evidence="2 16">Carbohydrate degradation; glycolysis; pyruvate from D-glyceraldehyde 3-phosphate: step 5/5.</text>
</comment>
<dbReference type="Gene3D" id="3.20.20.60">
    <property type="entry name" value="Phosphoenolpyruvate-binding domains"/>
    <property type="match status" value="1"/>
</dbReference>
<dbReference type="PRINTS" id="PR01050">
    <property type="entry name" value="PYRUVTKNASE"/>
</dbReference>
<accession>A0A8T4GGA9</accession>
<comment type="caution">
    <text evidence="20">The sequence shown here is derived from an EMBL/GenBank/DDBJ whole genome shotgun (WGS) entry which is preliminary data.</text>
</comment>
<evidence type="ECO:0000313" key="21">
    <source>
        <dbReference type="Proteomes" id="UP000823588"/>
    </source>
</evidence>
<dbReference type="InterPro" id="IPR015806">
    <property type="entry name" value="Pyrv_Knase_insert_dom_sf"/>
</dbReference>
<dbReference type="Proteomes" id="UP000823588">
    <property type="component" value="Unassembled WGS sequence"/>
</dbReference>
<comment type="cofactor">
    <cofactor evidence="1">
        <name>Mg(2+)</name>
        <dbReference type="ChEBI" id="CHEBI:18420"/>
    </cofactor>
</comment>
<dbReference type="SUPFAM" id="SSF50800">
    <property type="entry name" value="PK beta-barrel domain-like"/>
    <property type="match status" value="1"/>
</dbReference>
<dbReference type="SUPFAM" id="SSF52935">
    <property type="entry name" value="PK C-terminal domain-like"/>
    <property type="match status" value="1"/>
</dbReference>
<proteinExistence type="inferred from homology"/>
<dbReference type="InterPro" id="IPR015793">
    <property type="entry name" value="Pyrv_Knase_brl"/>
</dbReference>
<dbReference type="GO" id="GO:0005524">
    <property type="term" value="F:ATP binding"/>
    <property type="evidence" value="ECO:0007669"/>
    <property type="project" value="UniProtKB-KW"/>
</dbReference>
<evidence type="ECO:0000256" key="11">
    <source>
        <dbReference type="ARBA" id="ARBA00022842"/>
    </source>
</evidence>
<evidence type="ECO:0000256" key="12">
    <source>
        <dbReference type="ARBA" id="ARBA00022958"/>
    </source>
</evidence>
<evidence type="ECO:0000313" key="20">
    <source>
        <dbReference type="EMBL" id="MBP1923183.1"/>
    </source>
</evidence>
<gene>
    <name evidence="20" type="ORF">J2751_002222</name>
</gene>
<dbReference type="Pfam" id="PF00391">
    <property type="entry name" value="PEP-utilizers"/>
    <property type="match status" value="1"/>
</dbReference>
<dbReference type="NCBIfam" id="NF004491">
    <property type="entry name" value="PRK05826.1"/>
    <property type="match status" value="1"/>
</dbReference>
<dbReference type="NCBIfam" id="NF004978">
    <property type="entry name" value="PRK06354.1"/>
    <property type="match status" value="1"/>
</dbReference>
<protein>
    <recommendedName>
        <fullName evidence="5 15">Pyruvate kinase</fullName>
        <ecNumber evidence="5 15">2.7.1.40</ecNumber>
    </recommendedName>
</protein>
<feature type="domain" description="PEP-utilising enzyme mobile" evidence="18">
    <location>
        <begin position="501"/>
        <end position="571"/>
    </location>
</feature>
<name>A0A8T4GGA9_9EURY</name>
<evidence type="ECO:0000256" key="5">
    <source>
        <dbReference type="ARBA" id="ARBA00012142"/>
    </source>
</evidence>
<dbReference type="EC" id="2.7.1.40" evidence="5 15"/>
<dbReference type="InterPro" id="IPR001697">
    <property type="entry name" value="Pyr_Knase"/>
</dbReference>
<dbReference type="Pfam" id="PF02887">
    <property type="entry name" value="PK_C"/>
    <property type="match status" value="1"/>
</dbReference>
<dbReference type="EMBL" id="JAGGKQ010000017">
    <property type="protein sequence ID" value="MBP1923183.1"/>
    <property type="molecule type" value="Genomic_DNA"/>
</dbReference>
<comment type="similarity">
    <text evidence="4 16">Belongs to the pyruvate kinase family.</text>
</comment>
<evidence type="ECO:0000256" key="6">
    <source>
        <dbReference type="ARBA" id="ARBA00022679"/>
    </source>
</evidence>
<dbReference type="SUPFAM" id="SSF51621">
    <property type="entry name" value="Phosphoenolpyruvate/pyruvate domain"/>
    <property type="match status" value="1"/>
</dbReference>
<evidence type="ECO:0000256" key="14">
    <source>
        <dbReference type="ARBA" id="ARBA00023317"/>
    </source>
</evidence>
<dbReference type="Gene3D" id="3.50.30.10">
    <property type="entry name" value="Phosphohistidine domain"/>
    <property type="match status" value="1"/>
</dbReference>
<evidence type="ECO:0000256" key="3">
    <source>
        <dbReference type="ARBA" id="ARBA00006237"/>
    </source>
</evidence>
<evidence type="ECO:0000256" key="15">
    <source>
        <dbReference type="NCBIfam" id="TIGR01064"/>
    </source>
</evidence>